<dbReference type="SUPFAM" id="SSF56672">
    <property type="entry name" value="DNA/RNA polymerases"/>
    <property type="match status" value="1"/>
</dbReference>
<dbReference type="PANTHER" id="PTHR24559:SF444">
    <property type="entry name" value="REVERSE TRANSCRIPTASE DOMAIN-CONTAINING PROTEIN"/>
    <property type="match status" value="1"/>
</dbReference>
<name>A0A5B6UWH9_9ROSI</name>
<dbReference type="Gene3D" id="2.40.70.10">
    <property type="entry name" value="Acid Proteases"/>
    <property type="match status" value="1"/>
</dbReference>
<gene>
    <name evidence="2" type="ORF">EPI10_028157</name>
</gene>
<dbReference type="AlphaFoldDB" id="A0A5B6UWH9"/>
<dbReference type="Pfam" id="PF08284">
    <property type="entry name" value="RVP_2"/>
    <property type="match status" value="1"/>
</dbReference>
<dbReference type="InterPro" id="IPR043502">
    <property type="entry name" value="DNA/RNA_pol_sf"/>
</dbReference>
<evidence type="ECO:0000259" key="1">
    <source>
        <dbReference type="Pfam" id="PF00078"/>
    </source>
</evidence>
<evidence type="ECO:0000313" key="2">
    <source>
        <dbReference type="EMBL" id="KAA3461598.1"/>
    </source>
</evidence>
<dbReference type="InterPro" id="IPR053134">
    <property type="entry name" value="RNA-dir_DNA_polymerase"/>
</dbReference>
<comment type="caution">
    <text evidence="2">The sequence shown here is derived from an EMBL/GenBank/DDBJ whole genome shotgun (WGS) entry which is preliminary data.</text>
</comment>
<dbReference type="PANTHER" id="PTHR24559">
    <property type="entry name" value="TRANSPOSON TY3-I GAG-POL POLYPROTEIN"/>
    <property type="match status" value="1"/>
</dbReference>
<reference evidence="3" key="1">
    <citation type="journal article" date="2019" name="Plant Biotechnol. J.">
        <title>Genome sequencing of the Australian wild diploid species Gossypium australe highlights disease resistance and delayed gland morphogenesis.</title>
        <authorList>
            <person name="Cai Y."/>
            <person name="Cai X."/>
            <person name="Wang Q."/>
            <person name="Wang P."/>
            <person name="Zhang Y."/>
            <person name="Cai C."/>
            <person name="Xu Y."/>
            <person name="Wang K."/>
            <person name="Zhou Z."/>
            <person name="Wang C."/>
            <person name="Geng S."/>
            <person name="Li B."/>
            <person name="Dong Q."/>
            <person name="Hou Y."/>
            <person name="Wang H."/>
            <person name="Ai P."/>
            <person name="Liu Z."/>
            <person name="Yi F."/>
            <person name="Sun M."/>
            <person name="An G."/>
            <person name="Cheng J."/>
            <person name="Zhang Y."/>
            <person name="Shi Q."/>
            <person name="Xie Y."/>
            <person name="Shi X."/>
            <person name="Chang Y."/>
            <person name="Huang F."/>
            <person name="Chen Y."/>
            <person name="Hong S."/>
            <person name="Mi L."/>
            <person name="Sun Q."/>
            <person name="Zhang L."/>
            <person name="Zhou B."/>
            <person name="Peng R."/>
            <person name="Zhang X."/>
            <person name="Liu F."/>
        </authorList>
    </citation>
    <scope>NUCLEOTIDE SEQUENCE [LARGE SCALE GENOMIC DNA]</scope>
    <source>
        <strain evidence="3">cv. PA1801</strain>
    </source>
</reference>
<dbReference type="Gene3D" id="3.10.10.10">
    <property type="entry name" value="HIV Type 1 Reverse Transcriptase, subunit A, domain 1"/>
    <property type="match status" value="1"/>
</dbReference>
<dbReference type="Gene3D" id="3.30.70.270">
    <property type="match status" value="1"/>
</dbReference>
<keyword evidence="3" id="KW-1185">Reference proteome</keyword>
<dbReference type="InterPro" id="IPR043128">
    <property type="entry name" value="Rev_trsase/Diguanyl_cyclase"/>
</dbReference>
<dbReference type="OrthoDB" id="437338at2759"/>
<accession>A0A5B6UWH9</accession>
<evidence type="ECO:0000313" key="3">
    <source>
        <dbReference type="Proteomes" id="UP000325315"/>
    </source>
</evidence>
<proteinExistence type="predicted"/>
<dbReference type="CDD" id="cd01647">
    <property type="entry name" value="RT_LTR"/>
    <property type="match status" value="1"/>
</dbReference>
<feature type="domain" description="Reverse transcriptase" evidence="1">
    <location>
        <begin position="193"/>
        <end position="333"/>
    </location>
</feature>
<dbReference type="EMBL" id="SMMG02000009">
    <property type="protein sequence ID" value="KAA3461598.1"/>
    <property type="molecule type" value="Genomic_DNA"/>
</dbReference>
<dbReference type="Proteomes" id="UP000325315">
    <property type="component" value="Unassembled WGS sequence"/>
</dbReference>
<protein>
    <submittedName>
        <fullName evidence="2">DNA/RNA polymerases superfamily protein</fullName>
    </submittedName>
</protein>
<sequence length="341" mass="38872">MKLASSMSMIVEFTEFVIKVSNPLGKHVLVDKVCRNCPLTIRGHCFPANLMLLSFDEFELNLGMDWLTAHNVLVNCGSKFIELKCVNGDVVRVELSRSDSMPMIISSMVAVRYLRKGYESYLTFVLNTQKSEVKIESVSVVCEYPDVFPKELPGLPLDGTIGFERIEGSVARVNGQGFARPSYSLWGALVLFVKNKDGSMRLCIDYRKLNKVTVKNNYLLPRIDDLFDQLKGATVFSKIDLRSGYYQLRVKEQDVPKTAFRTRCGHYEFLIMPFDLTNAPAILMDLMNRIFRSYLDKFVVVFIDHILIYSRDESEHAEHLRIVLQTLNSARVSFGSDRSDS</sequence>
<dbReference type="Pfam" id="PF00078">
    <property type="entry name" value="RVT_1"/>
    <property type="match status" value="1"/>
</dbReference>
<dbReference type="InterPro" id="IPR000477">
    <property type="entry name" value="RT_dom"/>
</dbReference>
<dbReference type="InterPro" id="IPR021109">
    <property type="entry name" value="Peptidase_aspartic_dom_sf"/>
</dbReference>
<organism evidence="2 3">
    <name type="scientific">Gossypium australe</name>
    <dbReference type="NCBI Taxonomy" id="47621"/>
    <lineage>
        <taxon>Eukaryota</taxon>
        <taxon>Viridiplantae</taxon>
        <taxon>Streptophyta</taxon>
        <taxon>Embryophyta</taxon>
        <taxon>Tracheophyta</taxon>
        <taxon>Spermatophyta</taxon>
        <taxon>Magnoliopsida</taxon>
        <taxon>eudicotyledons</taxon>
        <taxon>Gunneridae</taxon>
        <taxon>Pentapetalae</taxon>
        <taxon>rosids</taxon>
        <taxon>malvids</taxon>
        <taxon>Malvales</taxon>
        <taxon>Malvaceae</taxon>
        <taxon>Malvoideae</taxon>
        <taxon>Gossypium</taxon>
    </lineage>
</organism>